<reference evidence="7 8" key="1">
    <citation type="submission" date="2014-02" db="EMBL/GenBank/DDBJ databases">
        <title>The genome sequence of the entomopathogenic fungus Metarhizium robertsii ARSEF 2575.</title>
        <authorList>
            <person name="Giuliano Garisto Donzelli B."/>
            <person name="Roe B.A."/>
            <person name="Macmil S.L."/>
            <person name="Krasnoff S.B."/>
            <person name="Gibson D.M."/>
        </authorList>
    </citation>
    <scope>NUCLEOTIDE SEQUENCE [LARGE SCALE GENOMIC DNA]</scope>
    <source>
        <strain evidence="7 8">ARSEF 2575</strain>
    </source>
</reference>
<feature type="domain" description="FAD/NAD(P)-binding" evidence="6">
    <location>
        <begin position="38"/>
        <end position="341"/>
    </location>
</feature>
<evidence type="ECO:0000256" key="4">
    <source>
        <dbReference type="SAM" id="MobiDB-lite"/>
    </source>
</evidence>
<dbReference type="AlphaFoldDB" id="A0A014MUS9"/>
<dbReference type="Pfam" id="PF07992">
    <property type="entry name" value="Pyr_redox_2"/>
    <property type="match status" value="1"/>
</dbReference>
<gene>
    <name evidence="7" type="ORF">X797_012032</name>
</gene>
<keyword evidence="3" id="KW-0560">Oxidoreductase</keyword>
<protein>
    <submittedName>
        <fullName evidence="7">Thioredoxin reductase family protein</fullName>
    </submittedName>
</protein>
<dbReference type="SUPFAM" id="SSF51905">
    <property type="entry name" value="FAD/NAD(P)-binding domain"/>
    <property type="match status" value="1"/>
</dbReference>
<dbReference type="HOGENOM" id="CLU_031864_5_0_1"/>
<evidence type="ECO:0000256" key="2">
    <source>
        <dbReference type="ARBA" id="ARBA00022630"/>
    </source>
</evidence>
<dbReference type="PRINTS" id="PR00368">
    <property type="entry name" value="FADPNR"/>
</dbReference>
<evidence type="ECO:0000256" key="1">
    <source>
        <dbReference type="ARBA" id="ARBA00009333"/>
    </source>
</evidence>
<dbReference type="InterPro" id="IPR023753">
    <property type="entry name" value="FAD/NAD-binding_dom"/>
</dbReference>
<name>A0A014MUS9_9HYPO</name>
<evidence type="ECO:0000259" key="6">
    <source>
        <dbReference type="Pfam" id="PF07992"/>
    </source>
</evidence>
<dbReference type="PRINTS" id="PR00469">
    <property type="entry name" value="PNDRDTASEII"/>
</dbReference>
<dbReference type="InterPro" id="IPR050097">
    <property type="entry name" value="Ferredoxin-NADP_redctase_2"/>
</dbReference>
<dbReference type="GO" id="GO:0016491">
    <property type="term" value="F:oxidoreductase activity"/>
    <property type="evidence" value="ECO:0007669"/>
    <property type="project" value="UniProtKB-KW"/>
</dbReference>
<evidence type="ECO:0000313" key="7">
    <source>
        <dbReference type="EMBL" id="EXU94885.1"/>
    </source>
</evidence>
<proteinExistence type="inferred from homology"/>
<evidence type="ECO:0000256" key="5">
    <source>
        <dbReference type="SAM" id="SignalP"/>
    </source>
</evidence>
<comment type="similarity">
    <text evidence="1">Belongs to the class-II pyridine nucleotide-disulfide oxidoreductase family.</text>
</comment>
<dbReference type="eggNOG" id="ENOG502S1DJ">
    <property type="taxonomic scope" value="Eukaryota"/>
</dbReference>
<comment type="caution">
    <text evidence="7">The sequence shown here is derived from an EMBL/GenBank/DDBJ whole genome shotgun (WGS) entry which is preliminary data.</text>
</comment>
<dbReference type="Gene3D" id="3.50.50.60">
    <property type="entry name" value="FAD/NAD(P)-binding domain"/>
    <property type="match status" value="2"/>
</dbReference>
<dbReference type="EMBL" id="JELW01000132">
    <property type="protein sequence ID" value="EXU94885.1"/>
    <property type="molecule type" value="Genomic_DNA"/>
</dbReference>
<evidence type="ECO:0000313" key="8">
    <source>
        <dbReference type="Proteomes" id="UP000030151"/>
    </source>
</evidence>
<feature type="region of interest" description="Disordered" evidence="4">
    <location>
        <begin position="366"/>
        <end position="399"/>
    </location>
</feature>
<dbReference type="InterPro" id="IPR036188">
    <property type="entry name" value="FAD/NAD-bd_sf"/>
</dbReference>
<sequence>MLPKTTILFTLHLFRSVTGVPMPPGAERDMDASAIDFDALIVGGGPAGLAALSALGRVRRTALLIDSGEYRNSPTRRIHDVAGFDGVTAAYFRWSARQQILHYKTVDAVNGTVTSIRPKANNTYFIVTAETAEGSTSTYTARKIIIATGVRDLLPPTPGLRENFGKGIYWCPWCDGHEHADQPMGILGPFDKTVEAVAEVSNLNSDIIIFANGTDTYENRVRADAAFAENSSAYLEKRRVKVDNRTVTRITRLRDGEDPNRDPSLPTSPEYDLFNIEFDTGSPVERGVLLTAFTYEQRSSIGEKLGLKTKDDKLVVDEDMRTSVSGVYAVGDANSDIRTNILHALHSGKSAAVYLHTEIERELSRSLTSTSGFRQGLSRPSEERRNHGDGFSSKLNDIELPDSGTQVALSRLKID</sequence>
<evidence type="ECO:0000256" key="3">
    <source>
        <dbReference type="ARBA" id="ARBA00023002"/>
    </source>
</evidence>
<accession>A0A014MUS9</accession>
<dbReference type="PANTHER" id="PTHR48105">
    <property type="entry name" value="THIOREDOXIN REDUCTASE 1-RELATED-RELATED"/>
    <property type="match status" value="1"/>
</dbReference>
<feature type="signal peptide" evidence="5">
    <location>
        <begin position="1"/>
        <end position="19"/>
    </location>
</feature>
<keyword evidence="2" id="KW-0285">Flavoprotein</keyword>
<dbReference type="OrthoDB" id="4570620at2759"/>
<organism evidence="7 8">
    <name type="scientific">Metarhizium robertsii</name>
    <dbReference type="NCBI Taxonomy" id="568076"/>
    <lineage>
        <taxon>Eukaryota</taxon>
        <taxon>Fungi</taxon>
        <taxon>Dikarya</taxon>
        <taxon>Ascomycota</taxon>
        <taxon>Pezizomycotina</taxon>
        <taxon>Sordariomycetes</taxon>
        <taxon>Hypocreomycetidae</taxon>
        <taxon>Hypocreales</taxon>
        <taxon>Clavicipitaceae</taxon>
        <taxon>Metarhizium</taxon>
    </lineage>
</organism>
<keyword evidence="5" id="KW-0732">Signal</keyword>
<dbReference type="Proteomes" id="UP000030151">
    <property type="component" value="Unassembled WGS sequence"/>
</dbReference>
<dbReference type="GO" id="GO:0097237">
    <property type="term" value="P:cellular response to toxic substance"/>
    <property type="evidence" value="ECO:0007669"/>
    <property type="project" value="UniProtKB-ARBA"/>
</dbReference>
<feature type="chain" id="PRO_5001474093" evidence="5">
    <location>
        <begin position="20"/>
        <end position="415"/>
    </location>
</feature>